<reference evidence="1" key="1">
    <citation type="submission" date="2022-08" db="EMBL/GenBank/DDBJ databases">
        <authorList>
            <person name="Kallberg Y."/>
            <person name="Tangrot J."/>
            <person name="Rosling A."/>
        </authorList>
    </citation>
    <scope>NUCLEOTIDE SEQUENCE</scope>
    <source>
        <strain evidence="1">Wild A</strain>
    </source>
</reference>
<proteinExistence type="predicted"/>
<keyword evidence="2" id="KW-1185">Reference proteome</keyword>
<evidence type="ECO:0000313" key="1">
    <source>
        <dbReference type="EMBL" id="CAI2198081.1"/>
    </source>
</evidence>
<gene>
    <name evidence="1" type="ORF">FWILDA_LOCUS18395</name>
</gene>
<accession>A0A9W4X2W3</accession>
<organism evidence="1 2">
    <name type="scientific">Funneliformis geosporum</name>
    <dbReference type="NCBI Taxonomy" id="1117311"/>
    <lineage>
        <taxon>Eukaryota</taxon>
        <taxon>Fungi</taxon>
        <taxon>Fungi incertae sedis</taxon>
        <taxon>Mucoromycota</taxon>
        <taxon>Glomeromycotina</taxon>
        <taxon>Glomeromycetes</taxon>
        <taxon>Glomerales</taxon>
        <taxon>Glomeraceae</taxon>
        <taxon>Funneliformis</taxon>
    </lineage>
</organism>
<feature type="non-terminal residue" evidence="1">
    <location>
        <position position="41"/>
    </location>
</feature>
<sequence length="41" mass="4722">YFYFKTMPPSPKITASIAAQSQTESRTYNCLKFLMQDISIT</sequence>
<dbReference type="AlphaFoldDB" id="A0A9W4X2W3"/>
<feature type="non-terminal residue" evidence="1">
    <location>
        <position position="1"/>
    </location>
</feature>
<comment type="caution">
    <text evidence="1">The sequence shown here is derived from an EMBL/GenBank/DDBJ whole genome shotgun (WGS) entry which is preliminary data.</text>
</comment>
<protein>
    <submittedName>
        <fullName evidence="1">14116_t:CDS:1</fullName>
    </submittedName>
</protein>
<dbReference type="Proteomes" id="UP001153678">
    <property type="component" value="Unassembled WGS sequence"/>
</dbReference>
<name>A0A9W4X2W3_9GLOM</name>
<evidence type="ECO:0000313" key="2">
    <source>
        <dbReference type="Proteomes" id="UP001153678"/>
    </source>
</evidence>
<dbReference type="EMBL" id="CAMKVN010017802">
    <property type="protein sequence ID" value="CAI2198081.1"/>
    <property type="molecule type" value="Genomic_DNA"/>
</dbReference>